<protein>
    <recommendedName>
        <fullName evidence="4">Lipid-binding hydrolase</fullName>
    </recommendedName>
</protein>
<dbReference type="RefSeq" id="WP_139998774.1">
    <property type="nucleotide sequence ID" value="NZ_VFJE01000050.1"/>
</dbReference>
<dbReference type="EMBL" id="VFJE01000050">
    <property type="protein sequence ID" value="TPD71894.1"/>
    <property type="molecule type" value="Genomic_DNA"/>
</dbReference>
<sequence length="227" mass="25090">MKKIVLALAFVSALFVTSCSSDDSNSVSYGESTGNYWPMAVNNTWIFGSDIGNSELKIIGSTAINGTTYYEISDQADNVFGVQNWVAKKGATYLQKIADSSINQEGITMNMQGYEIPIFKDDLEANASWNGNLSSKITYSFNGQTTSTTAKIKYTGTILEKNSTVVLNGITYPNVIKTKTIVEMKILEQTVIIDLQYWFAKDVGPIWENTSYNGSTQERALINHILH</sequence>
<evidence type="ECO:0000256" key="1">
    <source>
        <dbReference type="SAM" id="SignalP"/>
    </source>
</evidence>
<evidence type="ECO:0008006" key="4">
    <source>
        <dbReference type="Google" id="ProtNLM"/>
    </source>
</evidence>
<reference evidence="2 3" key="2">
    <citation type="submission" date="2019-06" db="EMBL/GenBank/DDBJ databases">
        <authorList>
            <person name="Seo Y."/>
        </authorList>
    </citation>
    <scope>NUCLEOTIDE SEQUENCE [LARGE SCALE GENOMIC DNA]</scope>
    <source>
        <strain evidence="2 3">MaA-Y11</strain>
    </source>
</reference>
<dbReference type="AlphaFoldDB" id="A0A501QHH8"/>
<organism evidence="2 3">
    <name type="scientific">Flavobacterium microcysteis</name>
    <dbReference type="NCBI Taxonomy" id="2596891"/>
    <lineage>
        <taxon>Bacteria</taxon>
        <taxon>Pseudomonadati</taxon>
        <taxon>Bacteroidota</taxon>
        <taxon>Flavobacteriia</taxon>
        <taxon>Flavobacteriales</taxon>
        <taxon>Flavobacteriaceae</taxon>
        <taxon>Flavobacterium</taxon>
    </lineage>
</organism>
<dbReference type="Proteomes" id="UP000319175">
    <property type="component" value="Unassembled WGS sequence"/>
</dbReference>
<keyword evidence="3" id="KW-1185">Reference proteome</keyword>
<accession>A0A501QHH8</accession>
<keyword evidence="1" id="KW-0732">Signal</keyword>
<name>A0A501QHH8_9FLAO</name>
<evidence type="ECO:0000313" key="2">
    <source>
        <dbReference type="EMBL" id="TPD71894.1"/>
    </source>
</evidence>
<feature type="signal peptide" evidence="1">
    <location>
        <begin position="1"/>
        <end position="21"/>
    </location>
</feature>
<comment type="caution">
    <text evidence="2">The sequence shown here is derived from an EMBL/GenBank/DDBJ whole genome shotgun (WGS) entry which is preliminary data.</text>
</comment>
<dbReference type="PROSITE" id="PS51257">
    <property type="entry name" value="PROKAR_LIPOPROTEIN"/>
    <property type="match status" value="1"/>
</dbReference>
<proteinExistence type="predicted"/>
<reference evidence="2 3" key="1">
    <citation type="submission" date="2019-06" db="EMBL/GenBank/DDBJ databases">
        <title>Flavobacterium sp. MaA-Y11 from geoumgang.</title>
        <authorList>
            <person name="Jeong S."/>
        </authorList>
    </citation>
    <scope>NUCLEOTIDE SEQUENCE [LARGE SCALE GENOMIC DNA]</scope>
    <source>
        <strain evidence="2 3">MaA-Y11</strain>
    </source>
</reference>
<feature type="chain" id="PRO_5021303925" description="Lipid-binding hydrolase" evidence="1">
    <location>
        <begin position="22"/>
        <end position="227"/>
    </location>
</feature>
<gene>
    <name evidence="2" type="ORF">FJA49_03160</name>
</gene>
<evidence type="ECO:0000313" key="3">
    <source>
        <dbReference type="Proteomes" id="UP000319175"/>
    </source>
</evidence>
<dbReference type="OrthoDB" id="705385at2"/>